<organism evidence="1 2">
    <name type="scientific">Bradyrhizobium brasilense</name>
    <dbReference type="NCBI Taxonomy" id="1419277"/>
    <lineage>
        <taxon>Bacteria</taxon>
        <taxon>Pseudomonadati</taxon>
        <taxon>Pseudomonadota</taxon>
        <taxon>Alphaproteobacteria</taxon>
        <taxon>Hyphomicrobiales</taxon>
        <taxon>Nitrobacteraceae</taxon>
        <taxon>Bradyrhizobium</taxon>
    </lineage>
</organism>
<evidence type="ECO:0000313" key="1">
    <source>
        <dbReference type="EMBL" id="SDD93754.1"/>
    </source>
</evidence>
<dbReference type="EMBL" id="FMZW01000017">
    <property type="protein sequence ID" value="SDD93754.1"/>
    <property type="molecule type" value="Genomic_DNA"/>
</dbReference>
<dbReference type="Proteomes" id="UP000199245">
    <property type="component" value="Unassembled WGS sequence"/>
</dbReference>
<protein>
    <submittedName>
        <fullName evidence="1">Uncharacterized protein</fullName>
    </submittedName>
</protein>
<evidence type="ECO:0000313" key="2">
    <source>
        <dbReference type="Proteomes" id="UP000199245"/>
    </source>
</evidence>
<reference evidence="1 2" key="1">
    <citation type="submission" date="2016-10" db="EMBL/GenBank/DDBJ databases">
        <authorList>
            <person name="de Groot N.N."/>
        </authorList>
    </citation>
    <scope>NUCLEOTIDE SEQUENCE [LARGE SCALE GENOMIC DNA]</scope>
    <source>
        <strain evidence="1 2">R5</strain>
    </source>
</reference>
<dbReference type="AlphaFoldDB" id="A0A1G6YTC3"/>
<proteinExistence type="predicted"/>
<gene>
    <name evidence="1" type="ORF">SAMN05216337_101792</name>
</gene>
<sequence>MLQDVVESCVLHTARSVSANGKLHLNKNADLLVAAQHRKYLRDVLKKLGKKPTPFAKEIGVAPSTLTRVYNGEDGAKGTLRATTLARLESASGIAAPTAELPEGERPQAQRLPDAVPFIAKSADSELARAIRELTGGRNSIEAWTIQSRALECAGFLPGDVVLIDLSAISRAQDAVLAMDFRGGGEGSALTRIHEPPYLVTATLEPGNRKPLEVDDEWVIVKGVILPHRLRARPS</sequence>
<name>A0A1G6YTC3_9BRAD</name>
<accession>A0A1G6YTC3</accession>